<sequence>MNPPNPPYDYPATGNGAPNTAGASANMSAQTPHPSASMPPAWSAQMSTFPANNGAAGGPSFHQFSASTAAILERLHGTGGSHASGSAAFEAKKAEIMQAYVTSDKLPTPPPVPNSGRRGRGGRVGTPSALKSDAGASPATSGRGSGRGRGRGGRGRGGRRGGKRKRSEESEEEESDDDDEDSDISSSYTPLPTRTKSGRNVNKPVSFVPTIPEPAQGSKRRKSTKTLLSAKCKTCNRDTDPTNNRIVFCDSCNTAYHQFCHNPPISSEVVTVLEKEWLCGPCQRVTQHVVEGTEDLVAAENLSIDQRRAYFSTLPQHKLVPLLLYATIRHPELPIFPQNVKDLVPESATPSNHQPPPLAPQRLPPPHQQLPQYPPPNGHALPQHHPPVDPTEAQLLGEIRSNQPRTTMDLAGNQYEEDDGYDTDPPAHYPKAGQGLARTLRPESEDLNWLVDDNFEVFSHGWKGDGSGMGADGTLDGMGGGKMV</sequence>
<feature type="region of interest" description="Disordered" evidence="7">
    <location>
        <begin position="344"/>
        <end position="390"/>
    </location>
</feature>
<dbReference type="InterPro" id="IPR013083">
    <property type="entry name" value="Znf_RING/FYVE/PHD"/>
</dbReference>
<keyword evidence="3 6" id="KW-0863">Zinc-finger</keyword>
<name>A0A6A6AMS3_9PLEO</name>
<dbReference type="Proteomes" id="UP000799771">
    <property type="component" value="Unassembled WGS sequence"/>
</dbReference>
<dbReference type="CDD" id="cd15502">
    <property type="entry name" value="PHD_Phf1p_Phf2p_like"/>
    <property type="match status" value="1"/>
</dbReference>
<dbReference type="Pfam" id="PF00628">
    <property type="entry name" value="PHD"/>
    <property type="match status" value="1"/>
</dbReference>
<feature type="region of interest" description="Disordered" evidence="7">
    <location>
        <begin position="1"/>
        <end position="41"/>
    </location>
</feature>
<evidence type="ECO:0000256" key="7">
    <source>
        <dbReference type="SAM" id="MobiDB-lite"/>
    </source>
</evidence>
<dbReference type="PANTHER" id="PTHR12628:SF10">
    <property type="entry name" value="HOMEOBOX DOMAIN-CONTAINING PROTEIN"/>
    <property type="match status" value="1"/>
</dbReference>
<dbReference type="Gene3D" id="3.30.40.10">
    <property type="entry name" value="Zinc/RING finger domain, C3HC4 (zinc finger)"/>
    <property type="match status" value="1"/>
</dbReference>
<feature type="compositionally biased region" description="Pro residues" evidence="7">
    <location>
        <begin position="353"/>
        <end position="377"/>
    </location>
</feature>
<dbReference type="PANTHER" id="PTHR12628">
    <property type="entry name" value="POLYCOMB-LIKE TRANSCRIPTION FACTOR"/>
    <property type="match status" value="1"/>
</dbReference>
<dbReference type="PROSITE" id="PS50016">
    <property type="entry name" value="ZF_PHD_2"/>
    <property type="match status" value="1"/>
</dbReference>
<evidence type="ECO:0000313" key="10">
    <source>
        <dbReference type="Proteomes" id="UP000799771"/>
    </source>
</evidence>
<dbReference type="GO" id="GO:0045814">
    <property type="term" value="P:negative regulation of gene expression, epigenetic"/>
    <property type="evidence" value="ECO:0007669"/>
    <property type="project" value="TreeGrafter"/>
</dbReference>
<evidence type="ECO:0000256" key="6">
    <source>
        <dbReference type="PROSITE-ProRule" id="PRU00146"/>
    </source>
</evidence>
<dbReference type="GO" id="GO:0003682">
    <property type="term" value="F:chromatin binding"/>
    <property type="evidence" value="ECO:0007669"/>
    <property type="project" value="TreeGrafter"/>
</dbReference>
<dbReference type="GO" id="GO:0005634">
    <property type="term" value="C:nucleus"/>
    <property type="evidence" value="ECO:0007669"/>
    <property type="project" value="UniProtKB-SubCell"/>
</dbReference>
<dbReference type="InterPro" id="IPR019786">
    <property type="entry name" value="Zinc_finger_PHD-type_CS"/>
</dbReference>
<evidence type="ECO:0000256" key="4">
    <source>
        <dbReference type="ARBA" id="ARBA00022833"/>
    </source>
</evidence>
<feature type="compositionally biased region" description="Low complexity" evidence="7">
    <location>
        <begin position="11"/>
        <end position="26"/>
    </location>
</feature>
<protein>
    <recommendedName>
        <fullName evidence="8">PHD-type domain-containing protein</fullName>
    </recommendedName>
</protein>
<feature type="compositionally biased region" description="Polar residues" evidence="7">
    <location>
        <begin position="184"/>
        <end position="200"/>
    </location>
</feature>
<accession>A0A6A6AMS3</accession>
<keyword evidence="4" id="KW-0862">Zinc</keyword>
<dbReference type="EMBL" id="ML977499">
    <property type="protein sequence ID" value="KAF2133229.1"/>
    <property type="molecule type" value="Genomic_DNA"/>
</dbReference>
<dbReference type="AlphaFoldDB" id="A0A6A6AMS3"/>
<evidence type="ECO:0000256" key="3">
    <source>
        <dbReference type="ARBA" id="ARBA00022771"/>
    </source>
</evidence>
<dbReference type="GO" id="GO:0008270">
    <property type="term" value="F:zinc ion binding"/>
    <property type="evidence" value="ECO:0007669"/>
    <property type="project" value="UniProtKB-KW"/>
</dbReference>
<evidence type="ECO:0000256" key="2">
    <source>
        <dbReference type="ARBA" id="ARBA00022723"/>
    </source>
</evidence>
<feature type="compositionally biased region" description="Basic residues" evidence="7">
    <location>
        <begin position="146"/>
        <end position="165"/>
    </location>
</feature>
<feature type="region of interest" description="Disordered" evidence="7">
    <location>
        <begin position="101"/>
        <end position="224"/>
    </location>
</feature>
<gene>
    <name evidence="9" type="ORF">P153DRAFT_381668</name>
</gene>
<keyword evidence="10" id="KW-1185">Reference proteome</keyword>
<dbReference type="InterPro" id="IPR019787">
    <property type="entry name" value="Znf_PHD-finger"/>
</dbReference>
<dbReference type="PROSITE" id="PS01359">
    <property type="entry name" value="ZF_PHD_1"/>
    <property type="match status" value="1"/>
</dbReference>
<dbReference type="RefSeq" id="XP_033527616.1">
    <property type="nucleotide sequence ID" value="XM_033670061.1"/>
</dbReference>
<dbReference type="SUPFAM" id="SSF57903">
    <property type="entry name" value="FYVE/PHD zinc finger"/>
    <property type="match status" value="1"/>
</dbReference>
<feature type="domain" description="PHD-type" evidence="8">
    <location>
        <begin position="229"/>
        <end position="285"/>
    </location>
</feature>
<feature type="compositionally biased region" description="Acidic residues" evidence="7">
    <location>
        <begin position="169"/>
        <end position="183"/>
    </location>
</feature>
<reference evidence="9" key="1">
    <citation type="journal article" date="2020" name="Stud. Mycol.">
        <title>101 Dothideomycetes genomes: a test case for predicting lifestyles and emergence of pathogens.</title>
        <authorList>
            <person name="Haridas S."/>
            <person name="Albert R."/>
            <person name="Binder M."/>
            <person name="Bloem J."/>
            <person name="Labutti K."/>
            <person name="Salamov A."/>
            <person name="Andreopoulos B."/>
            <person name="Baker S."/>
            <person name="Barry K."/>
            <person name="Bills G."/>
            <person name="Bluhm B."/>
            <person name="Cannon C."/>
            <person name="Castanera R."/>
            <person name="Culley D."/>
            <person name="Daum C."/>
            <person name="Ezra D."/>
            <person name="Gonzalez J."/>
            <person name="Henrissat B."/>
            <person name="Kuo A."/>
            <person name="Liang C."/>
            <person name="Lipzen A."/>
            <person name="Lutzoni F."/>
            <person name="Magnuson J."/>
            <person name="Mondo S."/>
            <person name="Nolan M."/>
            <person name="Ohm R."/>
            <person name="Pangilinan J."/>
            <person name="Park H.-J."/>
            <person name="Ramirez L."/>
            <person name="Alfaro M."/>
            <person name="Sun H."/>
            <person name="Tritt A."/>
            <person name="Yoshinaga Y."/>
            <person name="Zwiers L.-H."/>
            <person name="Turgeon B."/>
            <person name="Goodwin S."/>
            <person name="Spatafora J."/>
            <person name="Crous P."/>
            <person name="Grigoriev I."/>
        </authorList>
    </citation>
    <scope>NUCLEOTIDE SEQUENCE</scope>
    <source>
        <strain evidence="9">CBS 119687</strain>
    </source>
</reference>
<evidence type="ECO:0000256" key="5">
    <source>
        <dbReference type="ARBA" id="ARBA00023242"/>
    </source>
</evidence>
<proteinExistence type="predicted"/>
<dbReference type="GO" id="GO:0003677">
    <property type="term" value="F:DNA binding"/>
    <property type="evidence" value="ECO:0007669"/>
    <property type="project" value="TreeGrafter"/>
</dbReference>
<dbReference type="InterPro" id="IPR001965">
    <property type="entry name" value="Znf_PHD"/>
</dbReference>
<keyword evidence="5" id="KW-0539">Nucleus</keyword>
<dbReference type="OrthoDB" id="5863171at2759"/>
<dbReference type="GeneID" id="54410493"/>
<dbReference type="InterPro" id="IPR011011">
    <property type="entry name" value="Znf_FYVE_PHD"/>
</dbReference>
<evidence type="ECO:0000313" key="9">
    <source>
        <dbReference type="EMBL" id="KAF2133229.1"/>
    </source>
</evidence>
<evidence type="ECO:0000256" key="1">
    <source>
        <dbReference type="ARBA" id="ARBA00004123"/>
    </source>
</evidence>
<dbReference type="SMART" id="SM00249">
    <property type="entry name" value="PHD"/>
    <property type="match status" value="1"/>
</dbReference>
<comment type="subcellular location">
    <subcellularLocation>
        <location evidence="1">Nucleus</location>
    </subcellularLocation>
</comment>
<organism evidence="9 10">
    <name type="scientific">Dothidotthia symphoricarpi CBS 119687</name>
    <dbReference type="NCBI Taxonomy" id="1392245"/>
    <lineage>
        <taxon>Eukaryota</taxon>
        <taxon>Fungi</taxon>
        <taxon>Dikarya</taxon>
        <taxon>Ascomycota</taxon>
        <taxon>Pezizomycotina</taxon>
        <taxon>Dothideomycetes</taxon>
        <taxon>Pleosporomycetidae</taxon>
        <taxon>Pleosporales</taxon>
        <taxon>Dothidotthiaceae</taxon>
        <taxon>Dothidotthia</taxon>
    </lineage>
</organism>
<keyword evidence="2" id="KW-0479">Metal-binding</keyword>
<evidence type="ECO:0000259" key="8">
    <source>
        <dbReference type="PROSITE" id="PS50016"/>
    </source>
</evidence>